<evidence type="ECO:0000313" key="2">
    <source>
        <dbReference type="EMBL" id="KAF7809433.1"/>
    </source>
</evidence>
<protein>
    <submittedName>
        <fullName evidence="2">Cadmium-induced protein AS8 isoform X1</fullName>
    </submittedName>
</protein>
<reference evidence="2" key="1">
    <citation type="submission" date="2020-09" db="EMBL/GenBank/DDBJ databases">
        <title>Genome-Enabled Discovery of Anthraquinone Biosynthesis in Senna tora.</title>
        <authorList>
            <person name="Kang S.-H."/>
            <person name="Pandey R.P."/>
            <person name="Lee C.-M."/>
            <person name="Sim J.-S."/>
            <person name="Jeong J.-T."/>
            <person name="Choi B.-S."/>
            <person name="Jung M."/>
            <person name="Ginzburg D."/>
            <person name="Zhao K."/>
            <person name="Won S.Y."/>
            <person name="Oh T.-J."/>
            <person name="Yu Y."/>
            <person name="Kim N.-H."/>
            <person name="Lee O.R."/>
            <person name="Lee T.-H."/>
            <person name="Bashyal P."/>
            <person name="Kim T.-S."/>
            <person name="Lee W.-H."/>
            <person name="Kawkins C."/>
            <person name="Kim C.-K."/>
            <person name="Kim J.S."/>
            <person name="Ahn B.O."/>
            <person name="Rhee S.Y."/>
            <person name="Sohng J.K."/>
        </authorList>
    </citation>
    <scope>NUCLEOTIDE SEQUENCE</scope>
    <source>
        <tissue evidence="2">Leaf</tissue>
    </source>
</reference>
<keyword evidence="3" id="KW-1185">Reference proteome</keyword>
<keyword evidence="1" id="KW-1133">Transmembrane helix</keyword>
<dbReference type="OrthoDB" id="1865891at2759"/>
<name>A0A834W5P2_9FABA</name>
<evidence type="ECO:0000313" key="3">
    <source>
        <dbReference type="Proteomes" id="UP000634136"/>
    </source>
</evidence>
<dbReference type="InterPro" id="IPR037735">
    <property type="entry name" value="AS8-like"/>
</dbReference>
<gene>
    <name evidence="2" type="ORF">G2W53_036176</name>
</gene>
<dbReference type="PANTHER" id="PTHR36778">
    <property type="entry name" value="CADMIUM-INDUCED PROTEIN AS8"/>
    <property type="match status" value="1"/>
</dbReference>
<feature type="transmembrane region" description="Helical" evidence="1">
    <location>
        <begin position="58"/>
        <end position="89"/>
    </location>
</feature>
<keyword evidence="1" id="KW-0472">Membrane</keyword>
<dbReference type="EMBL" id="JAAIUW010000011">
    <property type="protein sequence ID" value="KAF7809433.1"/>
    <property type="molecule type" value="Genomic_DNA"/>
</dbReference>
<proteinExistence type="predicted"/>
<organism evidence="2 3">
    <name type="scientific">Senna tora</name>
    <dbReference type="NCBI Taxonomy" id="362788"/>
    <lineage>
        <taxon>Eukaryota</taxon>
        <taxon>Viridiplantae</taxon>
        <taxon>Streptophyta</taxon>
        <taxon>Embryophyta</taxon>
        <taxon>Tracheophyta</taxon>
        <taxon>Spermatophyta</taxon>
        <taxon>Magnoliopsida</taxon>
        <taxon>eudicotyledons</taxon>
        <taxon>Gunneridae</taxon>
        <taxon>Pentapetalae</taxon>
        <taxon>rosids</taxon>
        <taxon>fabids</taxon>
        <taxon>Fabales</taxon>
        <taxon>Fabaceae</taxon>
        <taxon>Caesalpinioideae</taxon>
        <taxon>Cassia clade</taxon>
        <taxon>Senna</taxon>
    </lineage>
</organism>
<feature type="transmembrane region" description="Helical" evidence="1">
    <location>
        <begin position="32"/>
        <end position="52"/>
    </location>
</feature>
<dbReference type="Proteomes" id="UP000634136">
    <property type="component" value="Unassembled WGS sequence"/>
</dbReference>
<sequence>MVEITEHHYNLGQCFMLRGFVKRYKRWNPVHPTYGAFWGMGVGIGCGVGWGPGFGPEAIGYVGAGCGIGFSVGFTVAGFGVGFPVNFIFQAPYNAIMATRGSALELAQSSGLLSIKHFAGEGWTRIEPHVSELHRKTSEKLSSFRKQHLSIKGIDLFDMKNSLPLLTVSASESFRVFSSQFFSSARAFRSDKNN</sequence>
<comment type="caution">
    <text evidence="2">The sequence shown here is derived from an EMBL/GenBank/DDBJ whole genome shotgun (WGS) entry which is preliminary data.</text>
</comment>
<dbReference type="PANTHER" id="PTHR36778:SF1">
    <property type="entry name" value="CADMIUM-INDUCED PROTEIN AS8"/>
    <property type="match status" value="1"/>
</dbReference>
<evidence type="ECO:0000256" key="1">
    <source>
        <dbReference type="SAM" id="Phobius"/>
    </source>
</evidence>
<keyword evidence="1" id="KW-0812">Transmembrane</keyword>
<accession>A0A834W5P2</accession>
<dbReference type="AlphaFoldDB" id="A0A834W5P2"/>